<evidence type="ECO:0000256" key="9">
    <source>
        <dbReference type="ARBA" id="ARBA00023004"/>
    </source>
</evidence>
<keyword evidence="9 12" id="KW-0408">Iron</keyword>
<dbReference type="GO" id="GO:0020037">
    <property type="term" value="F:heme binding"/>
    <property type="evidence" value="ECO:0007669"/>
    <property type="project" value="InterPro"/>
</dbReference>
<evidence type="ECO:0000256" key="3">
    <source>
        <dbReference type="ARBA" id="ARBA00010617"/>
    </source>
</evidence>
<dbReference type="Pfam" id="PF00067">
    <property type="entry name" value="p450"/>
    <property type="match status" value="1"/>
</dbReference>
<evidence type="ECO:0000256" key="7">
    <source>
        <dbReference type="ARBA" id="ARBA00022989"/>
    </source>
</evidence>
<feature type="transmembrane region" description="Helical" evidence="14">
    <location>
        <begin position="6"/>
        <end position="25"/>
    </location>
</feature>
<dbReference type="Proteomes" id="UP001054252">
    <property type="component" value="Unassembled WGS sequence"/>
</dbReference>
<keyword evidence="10 13" id="KW-0503">Monooxygenase</keyword>
<evidence type="ECO:0000313" key="16">
    <source>
        <dbReference type="Proteomes" id="UP001054252"/>
    </source>
</evidence>
<dbReference type="EMBL" id="BPVZ01000115">
    <property type="protein sequence ID" value="GKV36167.1"/>
    <property type="molecule type" value="Genomic_DNA"/>
</dbReference>
<evidence type="ECO:0000256" key="11">
    <source>
        <dbReference type="ARBA" id="ARBA00023136"/>
    </source>
</evidence>
<dbReference type="PRINTS" id="PR00463">
    <property type="entry name" value="EP450I"/>
</dbReference>
<keyword evidence="11 14" id="KW-0472">Membrane</keyword>
<comment type="caution">
    <text evidence="15">The sequence shown here is derived from an EMBL/GenBank/DDBJ whole genome shotgun (WGS) entry which is preliminary data.</text>
</comment>
<feature type="binding site" description="axial binding residue" evidence="12">
    <location>
        <position position="446"/>
    </location>
    <ligand>
        <name>heme</name>
        <dbReference type="ChEBI" id="CHEBI:30413"/>
    </ligand>
    <ligandPart>
        <name>Fe</name>
        <dbReference type="ChEBI" id="CHEBI:18248"/>
    </ligandPart>
</feature>
<dbReference type="PANTHER" id="PTHR47953:SF19">
    <property type="entry name" value="OS06G0641600 PROTEIN"/>
    <property type="match status" value="1"/>
</dbReference>
<dbReference type="GO" id="GO:0016020">
    <property type="term" value="C:membrane"/>
    <property type="evidence" value="ECO:0007669"/>
    <property type="project" value="UniProtKB-SubCell"/>
</dbReference>
<proteinExistence type="inferred from homology"/>
<dbReference type="GO" id="GO:0005506">
    <property type="term" value="F:iron ion binding"/>
    <property type="evidence" value="ECO:0007669"/>
    <property type="project" value="InterPro"/>
</dbReference>
<evidence type="ECO:0000256" key="10">
    <source>
        <dbReference type="ARBA" id="ARBA00023033"/>
    </source>
</evidence>
<evidence type="ECO:0000256" key="1">
    <source>
        <dbReference type="ARBA" id="ARBA00001971"/>
    </source>
</evidence>
<dbReference type="AlphaFoldDB" id="A0AAV5LGB3"/>
<evidence type="ECO:0000256" key="2">
    <source>
        <dbReference type="ARBA" id="ARBA00004167"/>
    </source>
</evidence>
<reference evidence="15 16" key="1">
    <citation type="journal article" date="2021" name="Commun. Biol.">
        <title>The genome of Shorea leprosula (Dipterocarpaceae) highlights the ecological relevance of drought in aseasonal tropical rainforests.</title>
        <authorList>
            <person name="Ng K.K.S."/>
            <person name="Kobayashi M.J."/>
            <person name="Fawcett J.A."/>
            <person name="Hatakeyama M."/>
            <person name="Paape T."/>
            <person name="Ng C.H."/>
            <person name="Ang C.C."/>
            <person name="Tnah L.H."/>
            <person name="Lee C.T."/>
            <person name="Nishiyama T."/>
            <person name="Sese J."/>
            <person name="O'Brien M.J."/>
            <person name="Copetti D."/>
            <person name="Mohd Noor M.I."/>
            <person name="Ong R.C."/>
            <person name="Putra M."/>
            <person name="Sireger I.Z."/>
            <person name="Indrioko S."/>
            <person name="Kosugi Y."/>
            <person name="Izuno A."/>
            <person name="Isagi Y."/>
            <person name="Lee S.L."/>
            <person name="Shimizu K.K."/>
        </authorList>
    </citation>
    <scope>NUCLEOTIDE SEQUENCE [LARGE SCALE GENOMIC DNA]</scope>
    <source>
        <strain evidence="15">214</strain>
    </source>
</reference>
<gene>
    <name evidence="15" type="ORF">SLEP1_g44328</name>
</gene>
<evidence type="ECO:0000256" key="4">
    <source>
        <dbReference type="ARBA" id="ARBA00022617"/>
    </source>
</evidence>
<evidence type="ECO:0000313" key="15">
    <source>
        <dbReference type="EMBL" id="GKV36167.1"/>
    </source>
</evidence>
<keyword evidence="5 14" id="KW-0812">Transmembrane</keyword>
<keyword evidence="16" id="KW-1185">Reference proteome</keyword>
<evidence type="ECO:0000256" key="13">
    <source>
        <dbReference type="RuleBase" id="RU000461"/>
    </source>
</evidence>
<comment type="subcellular location">
    <subcellularLocation>
        <location evidence="2">Membrane</location>
        <topology evidence="2">Single-pass membrane protein</topology>
    </subcellularLocation>
</comment>
<evidence type="ECO:0000256" key="14">
    <source>
        <dbReference type="SAM" id="Phobius"/>
    </source>
</evidence>
<dbReference type="PRINTS" id="PR00385">
    <property type="entry name" value="P450"/>
</dbReference>
<dbReference type="InterPro" id="IPR001128">
    <property type="entry name" value="Cyt_P450"/>
</dbReference>
<keyword evidence="7 14" id="KW-1133">Transmembrane helix</keyword>
<dbReference type="GO" id="GO:0004497">
    <property type="term" value="F:monooxygenase activity"/>
    <property type="evidence" value="ECO:0007669"/>
    <property type="project" value="UniProtKB-KW"/>
</dbReference>
<accession>A0AAV5LGB3</accession>
<comment type="cofactor">
    <cofactor evidence="1 12">
        <name>heme</name>
        <dbReference type="ChEBI" id="CHEBI:30413"/>
    </cofactor>
</comment>
<evidence type="ECO:0008006" key="17">
    <source>
        <dbReference type="Google" id="ProtNLM"/>
    </source>
</evidence>
<dbReference type="PROSITE" id="PS00086">
    <property type="entry name" value="CYTOCHROME_P450"/>
    <property type="match status" value="1"/>
</dbReference>
<sequence>MENQDTYFPYLFTTILFTIMMLEIWKKFTSNGSISKLPPGPLKLPFIGNLHLFSGTLPHHCLRDMAKVYGPVMHLQLGEASTFIFSSREVVEAVMKTHDLIFAGRPLLHSLKLVTYSFSDIVLAPYGDYWRQMRKICTSELLSVRRVKSFRSIREDEVSNLIRNISLEAGSTINLRKMLYSSGLSIISRAAIGGKCKHQEEFKQLVPEILTLFGGLSLVDLFPSIKLLSLIHSLRPKYRNLHKKLDEVLESIILEHQANKGTEKSSCEDHEEDDLLDVLLDLKDHGELRIPLTIANIKAIIMDLFTAGGESSAVVVEWAMSEMLKNPKVMEKAQAEVRHVFATKGSVDETGLHELKYLNLVIKETLRLHPPSPLLVARESRERCEINGFEIPAKSRVIVNAWAIGRDSNYWTEAEKFLPERFSDGTSDYTGSNFEFIPFGGGRRMCPGISFGMANIELELANLLFHFDWRLPDGKKPEDVDMTEVFSTVARRKYDLCLIPIPHRPMPFN</sequence>
<name>A0AAV5LGB3_9ROSI</name>
<comment type="similarity">
    <text evidence="3 13">Belongs to the cytochrome P450 family.</text>
</comment>
<keyword evidence="4 12" id="KW-0349">Heme</keyword>
<dbReference type="PANTHER" id="PTHR47953">
    <property type="entry name" value="OS08G0105600 PROTEIN"/>
    <property type="match status" value="1"/>
</dbReference>
<dbReference type="CDD" id="cd11072">
    <property type="entry name" value="CYP71-like"/>
    <property type="match status" value="1"/>
</dbReference>
<dbReference type="InterPro" id="IPR002401">
    <property type="entry name" value="Cyt_P450_E_grp-I"/>
</dbReference>
<dbReference type="FunFam" id="1.10.630.10:FF:000043">
    <property type="entry name" value="Cytochrome P450 99A2"/>
    <property type="match status" value="1"/>
</dbReference>
<evidence type="ECO:0000256" key="8">
    <source>
        <dbReference type="ARBA" id="ARBA00023002"/>
    </source>
</evidence>
<dbReference type="InterPro" id="IPR017972">
    <property type="entry name" value="Cyt_P450_CS"/>
</dbReference>
<dbReference type="SUPFAM" id="SSF48264">
    <property type="entry name" value="Cytochrome P450"/>
    <property type="match status" value="1"/>
</dbReference>
<dbReference type="GO" id="GO:0016705">
    <property type="term" value="F:oxidoreductase activity, acting on paired donors, with incorporation or reduction of molecular oxygen"/>
    <property type="evidence" value="ECO:0007669"/>
    <property type="project" value="InterPro"/>
</dbReference>
<evidence type="ECO:0000256" key="5">
    <source>
        <dbReference type="ARBA" id="ARBA00022692"/>
    </source>
</evidence>
<protein>
    <recommendedName>
        <fullName evidence="17">Cytochrome P450</fullName>
    </recommendedName>
</protein>
<organism evidence="15 16">
    <name type="scientific">Rubroshorea leprosula</name>
    <dbReference type="NCBI Taxonomy" id="152421"/>
    <lineage>
        <taxon>Eukaryota</taxon>
        <taxon>Viridiplantae</taxon>
        <taxon>Streptophyta</taxon>
        <taxon>Embryophyta</taxon>
        <taxon>Tracheophyta</taxon>
        <taxon>Spermatophyta</taxon>
        <taxon>Magnoliopsida</taxon>
        <taxon>eudicotyledons</taxon>
        <taxon>Gunneridae</taxon>
        <taxon>Pentapetalae</taxon>
        <taxon>rosids</taxon>
        <taxon>malvids</taxon>
        <taxon>Malvales</taxon>
        <taxon>Dipterocarpaceae</taxon>
        <taxon>Rubroshorea</taxon>
    </lineage>
</organism>
<dbReference type="InterPro" id="IPR052306">
    <property type="entry name" value="CYP450_71D"/>
</dbReference>
<evidence type="ECO:0000256" key="12">
    <source>
        <dbReference type="PIRSR" id="PIRSR602401-1"/>
    </source>
</evidence>
<dbReference type="InterPro" id="IPR036396">
    <property type="entry name" value="Cyt_P450_sf"/>
</dbReference>
<evidence type="ECO:0000256" key="6">
    <source>
        <dbReference type="ARBA" id="ARBA00022723"/>
    </source>
</evidence>
<keyword evidence="8 13" id="KW-0560">Oxidoreductase</keyword>
<dbReference type="Gene3D" id="1.10.630.10">
    <property type="entry name" value="Cytochrome P450"/>
    <property type="match status" value="1"/>
</dbReference>
<keyword evidence="6 12" id="KW-0479">Metal-binding</keyword>